<comment type="subcellular location">
    <subcellularLocation>
        <location evidence="1 10">Cell membrane</location>
        <topology evidence="1 10">Multi-pass membrane protein</topology>
    </subcellularLocation>
</comment>
<feature type="transmembrane region" description="Helical" evidence="10">
    <location>
        <begin position="301"/>
        <end position="326"/>
    </location>
</feature>
<evidence type="ECO:0000256" key="9">
    <source>
        <dbReference type="ARBA" id="ARBA00024202"/>
    </source>
</evidence>
<keyword evidence="13" id="KW-1185">Reference proteome</keyword>
<keyword evidence="5" id="KW-0571">Peptide transport</keyword>
<feature type="transmembrane region" description="Helical" evidence="10">
    <location>
        <begin position="45"/>
        <end position="65"/>
    </location>
</feature>
<reference evidence="12 13" key="1">
    <citation type="submission" date="2016-10" db="EMBL/GenBank/DDBJ databases">
        <authorList>
            <person name="de Groot N.N."/>
        </authorList>
    </citation>
    <scope>NUCLEOTIDE SEQUENCE [LARGE SCALE GENOMIC DNA]</scope>
    <source>
        <strain evidence="12 13">CGMCC 1.6502</strain>
    </source>
</reference>
<gene>
    <name evidence="12" type="ORF">SAMN05216243_1235</name>
</gene>
<dbReference type="PROSITE" id="PS50928">
    <property type="entry name" value="ABC_TM1"/>
    <property type="match status" value="1"/>
</dbReference>
<dbReference type="GO" id="GO:0015031">
    <property type="term" value="P:protein transport"/>
    <property type="evidence" value="ECO:0007669"/>
    <property type="project" value="UniProtKB-KW"/>
</dbReference>
<dbReference type="Pfam" id="PF00528">
    <property type="entry name" value="BPD_transp_1"/>
    <property type="match status" value="1"/>
</dbReference>
<dbReference type="Gene3D" id="1.10.3720.10">
    <property type="entry name" value="MetI-like"/>
    <property type="match status" value="1"/>
</dbReference>
<dbReference type="EMBL" id="FNFL01000001">
    <property type="protein sequence ID" value="SDJ87082.1"/>
    <property type="molecule type" value="Genomic_DNA"/>
</dbReference>
<dbReference type="NCBIfam" id="NF045475">
    <property type="entry name" value="Opp3C"/>
    <property type="match status" value="1"/>
</dbReference>
<evidence type="ECO:0000256" key="10">
    <source>
        <dbReference type="RuleBase" id="RU363032"/>
    </source>
</evidence>
<dbReference type="SUPFAM" id="SSF161098">
    <property type="entry name" value="MetI-like"/>
    <property type="match status" value="1"/>
</dbReference>
<evidence type="ECO:0000256" key="6">
    <source>
        <dbReference type="ARBA" id="ARBA00022927"/>
    </source>
</evidence>
<dbReference type="OrthoDB" id="9797472at2"/>
<sequence>MDKEKLNKDLFVPAKTDENASEQIQRPSLTYWQDAWRRLKKNKGAIFGMVVIALIALMAIIGPYFNEHGLDDQDLGLSKLPPRVQGLESIQWLRLDGTKSETYETADVESAKERIRQRFTQRDDEFITYDVKREGDGSPESAKVTGYYHIYEAKDLSDTYYWFGTDTLGRDLFSRTWYGTRISLYIAFLAAAIDMIIGVAYGGISAYYGGRVDNVMQRIIEILVGIPNLVVVILMIMILDPGIISITIALTITGWTGMARIVRGQVLKLKGQEFVLASRTLGSSNTRILSKHLIPNTLGMIIVNTMFTIPSAIFFEAFLSFIGLGLQAPEASLGTLINDGFKALQINPHVMIFPAIVISLIMIGFNIFADGLRDALDPKMRE</sequence>
<evidence type="ECO:0000256" key="4">
    <source>
        <dbReference type="ARBA" id="ARBA00022692"/>
    </source>
</evidence>
<keyword evidence="2 10" id="KW-0813">Transport</keyword>
<dbReference type="PANTHER" id="PTHR43386:SF24">
    <property type="entry name" value="OLIGOPEPTIDE TRANSPORT SYSTEM PERMEASE PROTEIN AMID"/>
    <property type="match status" value="1"/>
</dbReference>
<feature type="transmembrane region" description="Helical" evidence="10">
    <location>
        <begin position="182"/>
        <end position="207"/>
    </location>
</feature>
<dbReference type="PANTHER" id="PTHR43386">
    <property type="entry name" value="OLIGOPEPTIDE TRANSPORT SYSTEM PERMEASE PROTEIN APPC"/>
    <property type="match status" value="1"/>
</dbReference>
<keyword evidence="8 10" id="KW-0472">Membrane</keyword>
<evidence type="ECO:0000256" key="3">
    <source>
        <dbReference type="ARBA" id="ARBA00022475"/>
    </source>
</evidence>
<feature type="transmembrane region" description="Helical" evidence="10">
    <location>
        <begin position="346"/>
        <end position="369"/>
    </location>
</feature>
<evidence type="ECO:0000259" key="11">
    <source>
        <dbReference type="PROSITE" id="PS50928"/>
    </source>
</evidence>
<dbReference type="InterPro" id="IPR035906">
    <property type="entry name" value="MetI-like_sf"/>
</dbReference>
<evidence type="ECO:0000313" key="13">
    <source>
        <dbReference type="Proteomes" id="UP000198694"/>
    </source>
</evidence>
<dbReference type="InterPro" id="IPR025966">
    <property type="entry name" value="OppC_N"/>
</dbReference>
<evidence type="ECO:0000313" key="12">
    <source>
        <dbReference type="EMBL" id="SDJ87082.1"/>
    </source>
</evidence>
<dbReference type="RefSeq" id="WP_093212004.1">
    <property type="nucleotide sequence ID" value="NZ_FNFL01000001.1"/>
</dbReference>
<feature type="domain" description="ABC transmembrane type-1" evidence="11">
    <location>
        <begin position="180"/>
        <end position="369"/>
    </location>
</feature>
<evidence type="ECO:0000256" key="5">
    <source>
        <dbReference type="ARBA" id="ARBA00022856"/>
    </source>
</evidence>
<dbReference type="Pfam" id="PF12911">
    <property type="entry name" value="OppC_N"/>
    <property type="match status" value="1"/>
</dbReference>
<evidence type="ECO:0000256" key="2">
    <source>
        <dbReference type="ARBA" id="ARBA00022448"/>
    </source>
</evidence>
<evidence type="ECO:0000256" key="1">
    <source>
        <dbReference type="ARBA" id="ARBA00004651"/>
    </source>
</evidence>
<name>A0A1G8X8Z3_9BACI</name>
<accession>A0A1G8X8Z3</accession>
<keyword evidence="3" id="KW-1003">Cell membrane</keyword>
<dbReference type="GO" id="GO:0015833">
    <property type="term" value="P:peptide transport"/>
    <property type="evidence" value="ECO:0007669"/>
    <property type="project" value="UniProtKB-KW"/>
</dbReference>
<dbReference type="GO" id="GO:0005886">
    <property type="term" value="C:plasma membrane"/>
    <property type="evidence" value="ECO:0007669"/>
    <property type="project" value="UniProtKB-SubCell"/>
</dbReference>
<keyword evidence="6" id="KW-0653">Protein transport</keyword>
<dbReference type="CDD" id="cd06261">
    <property type="entry name" value="TM_PBP2"/>
    <property type="match status" value="1"/>
</dbReference>
<dbReference type="STRING" id="407036.SAMN05216243_1235"/>
<evidence type="ECO:0000256" key="8">
    <source>
        <dbReference type="ARBA" id="ARBA00023136"/>
    </source>
</evidence>
<keyword evidence="4 10" id="KW-0812">Transmembrane</keyword>
<dbReference type="AlphaFoldDB" id="A0A1G8X8Z3"/>
<feature type="transmembrane region" description="Helical" evidence="10">
    <location>
        <begin position="219"/>
        <end position="237"/>
    </location>
</feature>
<dbReference type="InterPro" id="IPR000515">
    <property type="entry name" value="MetI-like"/>
</dbReference>
<proteinExistence type="inferred from homology"/>
<protein>
    <submittedName>
        <fullName evidence="12">Oligopeptide transport system permease protein</fullName>
    </submittedName>
</protein>
<keyword evidence="7 10" id="KW-1133">Transmembrane helix</keyword>
<organism evidence="12 13">
    <name type="scientific">Sediminibacillus albus</name>
    <dbReference type="NCBI Taxonomy" id="407036"/>
    <lineage>
        <taxon>Bacteria</taxon>
        <taxon>Bacillati</taxon>
        <taxon>Bacillota</taxon>
        <taxon>Bacilli</taxon>
        <taxon>Bacillales</taxon>
        <taxon>Bacillaceae</taxon>
        <taxon>Sediminibacillus</taxon>
    </lineage>
</organism>
<dbReference type="InterPro" id="IPR050366">
    <property type="entry name" value="BP-dependent_transpt_permease"/>
</dbReference>
<comment type="similarity">
    <text evidence="9">Belongs to the binding-protein-dependent transport system permease family. OppBC subfamily.</text>
</comment>
<evidence type="ECO:0000256" key="7">
    <source>
        <dbReference type="ARBA" id="ARBA00022989"/>
    </source>
</evidence>
<dbReference type="Proteomes" id="UP000198694">
    <property type="component" value="Unassembled WGS sequence"/>
</dbReference>
<feature type="transmembrane region" description="Helical" evidence="10">
    <location>
        <begin position="243"/>
        <end position="262"/>
    </location>
</feature>
<dbReference type="GO" id="GO:0055085">
    <property type="term" value="P:transmembrane transport"/>
    <property type="evidence" value="ECO:0007669"/>
    <property type="project" value="InterPro"/>
</dbReference>